<dbReference type="VEuPathDB" id="TrichDB:TVAG_381780"/>
<name>A2F281_TRIV3</name>
<gene>
    <name evidence="2" type="ORF">TVAG_381780</name>
</gene>
<dbReference type="OrthoDB" id="10263122at2759"/>
<dbReference type="InterPro" id="IPR050395">
    <property type="entry name" value="4Fe4S_Ferredoxin_RnfB"/>
</dbReference>
<dbReference type="EMBL" id="DS113583">
    <property type="protein sequence ID" value="EAY00960.1"/>
    <property type="molecule type" value="Genomic_DNA"/>
</dbReference>
<dbReference type="Pfam" id="PF00037">
    <property type="entry name" value="Fer4"/>
    <property type="match status" value="1"/>
</dbReference>
<sequence length="324" mass="36119">MRCHAFLVGEEIPIAENDLVSNVNSFEYNHRPANISVSFEGKKVVSSPFIAGASPFTENLYACKKYLSQGWGGIIIGIGNEKNRNRTYKKGKPVSFKAHLKMNDAIQIINTLKKEFQNSIIAAQLRGDSETLEKDFNQISPIVDFVEIYCEESEDFDKAKKLGKNSLLVLNGMGYSKSICYGAKNKKEALKNFAKGFTFCVIDPSEIKRTGQGIEHLNAQTSFAMWRDGYKTIKEWCENNSSFDIEDSCEDPLINHLTNPSACIMCGKCTQCPNDAITIVPSRWIYKVDPYKCNGCGLCESVCPTGAIELVSREKSIELTSKGH</sequence>
<dbReference type="PANTHER" id="PTHR43560">
    <property type="entry name" value="ION-TRANSLOCATING OXIDOREDUCTASE COMPLEX SUBUNIT B"/>
    <property type="match status" value="1"/>
</dbReference>
<evidence type="ECO:0000313" key="2">
    <source>
        <dbReference type="EMBL" id="EAY00960.1"/>
    </source>
</evidence>
<dbReference type="KEGG" id="tva:4758780"/>
<evidence type="ECO:0000313" key="3">
    <source>
        <dbReference type="Proteomes" id="UP000001542"/>
    </source>
</evidence>
<dbReference type="InParanoid" id="A2F281"/>
<feature type="domain" description="4Fe-4S ferredoxin-type" evidence="1">
    <location>
        <begin position="254"/>
        <end position="282"/>
    </location>
</feature>
<dbReference type="PROSITE" id="PS51379">
    <property type="entry name" value="4FE4S_FER_2"/>
    <property type="match status" value="2"/>
</dbReference>
<dbReference type="VEuPathDB" id="TrichDB:TVAGG3_0496410"/>
<dbReference type="PROSITE" id="PS00198">
    <property type="entry name" value="4FE4S_FER_1"/>
    <property type="match status" value="1"/>
</dbReference>
<dbReference type="Gene3D" id="3.30.70.20">
    <property type="match status" value="1"/>
</dbReference>
<feature type="domain" description="4Fe-4S ferredoxin-type" evidence="1">
    <location>
        <begin position="284"/>
        <end position="313"/>
    </location>
</feature>
<organism evidence="2 3">
    <name type="scientific">Trichomonas vaginalis (strain ATCC PRA-98 / G3)</name>
    <dbReference type="NCBI Taxonomy" id="412133"/>
    <lineage>
        <taxon>Eukaryota</taxon>
        <taxon>Metamonada</taxon>
        <taxon>Parabasalia</taxon>
        <taxon>Trichomonadida</taxon>
        <taxon>Trichomonadidae</taxon>
        <taxon>Trichomonas</taxon>
    </lineage>
</organism>
<proteinExistence type="predicted"/>
<dbReference type="AlphaFoldDB" id="A2F281"/>
<evidence type="ECO:0000259" key="1">
    <source>
        <dbReference type="PROSITE" id="PS51379"/>
    </source>
</evidence>
<dbReference type="InterPro" id="IPR017896">
    <property type="entry name" value="4Fe4S_Fe-S-bd"/>
</dbReference>
<keyword evidence="3" id="KW-1185">Reference proteome</keyword>
<dbReference type="InterPro" id="IPR017900">
    <property type="entry name" value="4Fe4S_Fe_S_CS"/>
</dbReference>
<reference evidence="2" key="2">
    <citation type="journal article" date="2007" name="Science">
        <title>Draft genome sequence of the sexually transmitted pathogen Trichomonas vaginalis.</title>
        <authorList>
            <person name="Carlton J.M."/>
            <person name="Hirt R.P."/>
            <person name="Silva J.C."/>
            <person name="Delcher A.L."/>
            <person name="Schatz M."/>
            <person name="Zhao Q."/>
            <person name="Wortman J.R."/>
            <person name="Bidwell S.L."/>
            <person name="Alsmark U.C.M."/>
            <person name="Besteiro S."/>
            <person name="Sicheritz-Ponten T."/>
            <person name="Noel C.J."/>
            <person name="Dacks J.B."/>
            <person name="Foster P.G."/>
            <person name="Simillion C."/>
            <person name="Van de Peer Y."/>
            <person name="Miranda-Saavedra D."/>
            <person name="Barton G.J."/>
            <person name="Westrop G.D."/>
            <person name="Mueller S."/>
            <person name="Dessi D."/>
            <person name="Fiori P.L."/>
            <person name="Ren Q."/>
            <person name="Paulsen I."/>
            <person name="Zhang H."/>
            <person name="Bastida-Corcuera F.D."/>
            <person name="Simoes-Barbosa A."/>
            <person name="Brown M.T."/>
            <person name="Hayes R.D."/>
            <person name="Mukherjee M."/>
            <person name="Okumura C.Y."/>
            <person name="Schneider R."/>
            <person name="Smith A.J."/>
            <person name="Vanacova S."/>
            <person name="Villalvazo M."/>
            <person name="Haas B.J."/>
            <person name="Pertea M."/>
            <person name="Feldblyum T.V."/>
            <person name="Utterback T.R."/>
            <person name="Shu C.L."/>
            <person name="Osoegawa K."/>
            <person name="de Jong P.J."/>
            <person name="Hrdy I."/>
            <person name="Horvathova L."/>
            <person name="Zubacova Z."/>
            <person name="Dolezal P."/>
            <person name="Malik S.B."/>
            <person name="Logsdon J.M. Jr."/>
            <person name="Henze K."/>
            <person name="Gupta A."/>
            <person name="Wang C.C."/>
            <person name="Dunne R.L."/>
            <person name="Upcroft J.A."/>
            <person name="Upcroft P."/>
            <person name="White O."/>
            <person name="Salzberg S.L."/>
            <person name="Tang P."/>
            <person name="Chiu C.-H."/>
            <person name="Lee Y.-S."/>
            <person name="Embley T.M."/>
            <person name="Coombs G.H."/>
            <person name="Mottram J.C."/>
            <person name="Tachezy J."/>
            <person name="Fraser-Liggett C.M."/>
            <person name="Johnson P.J."/>
        </authorList>
    </citation>
    <scope>NUCLEOTIDE SEQUENCE [LARGE SCALE GENOMIC DNA]</scope>
    <source>
        <strain evidence="2">G3</strain>
    </source>
</reference>
<dbReference type="Proteomes" id="UP000001542">
    <property type="component" value="Unassembled WGS sequence"/>
</dbReference>
<dbReference type="SUPFAM" id="SSF54862">
    <property type="entry name" value="4Fe-4S ferredoxins"/>
    <property type="match status" value="1"/>
</dbReference>
<dbReference type="PANTHER" id="PTHR43560:SF1">
    <property type="entry name" value="ION-TRANSLOCATING OXIDOREDUCTASE COMPLEX SUBUNIT B"/>
    <property type="match status" value="1"/>
</dbReference>
<protein>
    <submittedName>
        <fullName evidence="2">4Fe-4S binding domain containing protein</fullName>
    </submittedName>
</protein>
<dbReference type="RefSeq" id="XP_001313877.1">
    <property type="nucleotide sequence ID" value="XM_001313875.1"/>
</dbReference>
<reference evidence="2" key="1">
    <citation type="submission" date="2006-10" db="EMBL/GenBank/DDBJ databases">
        <authorList>
            <person name="Amadeo P."/>
            <person name="Zhao Q."/>
            <person name="Wortman J."/>
            <person name="Fraser-Liggett C."/>
            <person name="Carlton J."/>
        </authorList>
    </citation>
    <scope>NUCLEOTIDE SEQUENCE</scope>
    <source>
        <strain evidence="2">G3</strain>
    </source>
</reference>
<accession>A2F281</accession>